<name>U4L581_PYROM</name>
<evidence type="ECO:0000313" key="1">
    <source>
        <dbReference type="EMBL" id="CCX11119.1"/>
    </source>
</evidence>
<organism evidence="1 2">
    <name type="scientific">Pyronema omphalodes (strain CBS 100304)</name>
    <name type="common">Pyronema confluens</name>
    <dbReference type="NCBI Taxonomy" id="1076935"/>
    <lineage>
        <taxon>Eukaryota</taxon>
        <taxon>Fungi</taxon>
        <taxon>Dikarya</taxon>
        <taxon>Ascomycota</taxon>
        <taxon>Pezizomycotina</taxon>
        <taxon>Pezizomycetes</taxon>
        <taxon>Pezizales</taxon>
        <taxon>Pyronemataceae</taxon>
        <taxon>Pyronema</taxon>
    </lineage>
</organism>
<keyword evidence="2" id="KW-1185">Reference proteome</keyword>
<protein>
    <submittedName>
        <fullName evidence="1">Uncharacterized protein</fullName>
    </submittedName>
</protein>
<evidence type="ECO:0000313" key="2">
    <source>
        <dbReference type="Proteomes" id="UP000018144"/>
    </source>
</evidence>
<proteinExistence type="predicted"/>
<dbReference type="AlphaFoldDB" id="U4L581"/>
<gene>
    <name evidence="1" type="ORF">PCON_10713</name>
</gene>
<dbReference type="EMBL" id="HF935594">
    <property type="protein sequence ID" value="CCX11119.1"/>
    <property type="molecule type" value="Genomic_DNA"/>
</dbReference>
<accession>U4L581</accession>
<sequence>MRISSREIDSTAVAEPANHCQIITRPVQYTGNRVSGAAGEGQSSATHQRT</sequence>
<reference evidence="1 2" key="1">
    <citation type="journal article" date="2013" name="PLoS Genet.">
        <title>The genome and development-dependent transcriptomes of Pyronema confluens: a window into fungal evolution.</title>
        <authorList>
            <person name="Traeger S."/>
            <person name="Altegoer F."/>
            <person name="Freitag M."/>
            <person name="Gabaldon T."/>
            <person name="Kempken F."/>
            <person name="Kumar A."/>
            <person name="Marcet-Houben M."/>
            <person name="Poggeler S."/>
            <person name="Stajich J.E."/>
            <person name="Nowrousian M."/>
        </authorList>
    </citation>
    <scope>NUCLEOTIDE SEQUENCE [LARGE SCALE GENOMIC DNA]</scope>
    <source>
        <strain evidence="2">CBS 100304</strain>
        <tissue evidence="1">Vegetative mycelium</tissue>
    </source>
</reference>
<dbReference type="Proteomes" id="UP000018144">
    <property type="component" value="Unassembled WGS sequence"/>
</dbReference>